<keyword evidence="1" id="KW-0238">DNA-binding</keyword>
<feature type="region of interest" description="Disordered" evidence="3">
    <location>
        <begin position="421"/>
        <end position="443"/>
    </location>
</feature>
<evidence type="ECO:0000256" key="1">
    <source>
        <dbReference type="ARBA" id="ARBA00023125"/>
    </source>
</evidence>
<dbReference type="GO" id="GO:0003677">
    <property type="term" value="F:DNA binding"/>
    <property type="evidence" value="ECO:0007669"/>
    <property type="project" value="UniProtKB-KW"/>
</dbReference>
<feature type="region of interest" description="Disordered" evidence="3">
    <location>
        <begin position="617"/>
        <end position="710"/>
    </location>
</feature>
<dbReference type="GO" id="GO:0003682">
    <property type="term" value="F:chromatin binding"/>
    <property type="evidence" value="ECO:0007669"/>
    <property type="project" value="InterPro"/>
</dbReference>
<feature type="region of interest" description="Disordered" evidence="3">
    <location>
        <begin position="1002"/>
        <end position="1040"/>
    </location>
</feature>
<organism evidence="4 5">
    <name type="scientific">Patiria miniata</name>
    <name type="common">Bat star</name>
    <name type="synonym">Asterina miniata</name>
    <dbReference type="NCBI Taxonomy" id="46514"/>
    <lineage>
        <taxon>Eukaryota</taxon>
        <taxon>Metazoa</taxon>
        <taxon>Echinodermata</taxon>
        <taxon>Eleutherozoa</taxon>
        <taxon>Asterozoa</taxon>
        <taxon>Asteroidea</taxon>
        <taxon>Valvatacea</taxon>
        <taxon>Valvatida</taxon>
        <taxon>Asterinidae</taxon>
        <taxon>Patiria</taxon>
    </lineage>
</organism>
<evidence type="ECO:0000313" key="4">
    <source>
        <dbReference type="EnsemblMetazoa" id="XP_038055517.1"/>
    </source>
</evidence>
<evidence type="ECO:0000256" key="3">
    <source>
        <dbReference type="SAM" id="MobiDB-lite"/>
    </source>
</evidence>
<dbReference type="AlphaFoldDB" id="A0A913ZVE2"/>
<feature type="region of interest" description="Disordered" evidence="3">
    <location>
        <begin position="1073"/>
        <end position="1099"/>
    </location>
</feature>
<feature type="compositionally biased region" description="Basic and acidic residues" evidence="3">
    <location>
        <begin position="110"/>
        <end position="125"/>
    </location>
</feature>
<reference evidence="4" key="1">
    <citation type="submission" date="2022-11" db="UniProtKB">
        <authorList>
            <consortium name="EnsemblMetazoa"/>
        </authorList>
    </citation>
    <scope>IDENTIFICATION</scope>
</reference>
<feature type="compositionally biased region" description="Low complexity" evidence="3">
    <location>
        <begin position="796"/>
        <end position="817"/>
    </location>
</feature>
<feature type="region of interest" description="Disordered" evidence="3">
    <location>
        <begin position="473"/>
        <end position="515"/>
    </location>
</feature>
<feature type="region of interest" description="Disordered" evidence="3">
    <location>
        <begin position="1"/>
        <end position="125"/>
    </location>
</feature>
<dbReference type="PANTHER" id="PTHR21677:SF1">
    <property type="entry name" value="PROTEIN CRAMPED-LIKE"/>
    <property type="match status" value="1"/>
</dbReference>
<feature type="compositionally biased region" description="Polar residues" evidence="3">
    <location>
        <begin position="1002"/>
        <end position="1013"/>
    </location>
</feature>
<sequence>MVKRRKEPRGDEAPASAAKKGVQVQSSTSEEVNSGEKSPDLEEPAEMKGSHIEGVSAPENGPAQQPDMSADEIKQEQPAPAAKPPLNHPFLRSSVKRKKKEPTPPPSPPKPDETEKAEAKPDRKRCWEAWSDGETTLFFEAVNEYGKDFDAIQKYIEQRHKKLGLAAHQIKNKNQVRHLYYRTCHKLFSFVDPKPDQGKTFSELLALVNFGELRKKLSLKGGITRKIGQKLNLLVTNGQTLIRVKGQNRRVKTPLCKALRKLKGDENKSEPYKLPAHVLMELQPKNNKAWASVQGTAHNPRVRLVISLKKNLSSIISYLNDKWTPYNSKLLNTLKPTDDVKNSLRLRLLLSEGVEVTPHNQVTGRYMHSDSRAVFSLDTEARVTKAVAASKAAKIQRAAAAPSTRTPSGCSLDCTKDVPGLDKTADKGNCDSNTLAGKPRKYKPRKKAKLAKIDECSNEAGDQEVQPVPIITSNHRRKSEDSEPMEVTKSDSSKSPIKEEANETEKMETEELPEVKSEMETIPLEEMQWTVAPEKEITKDEQLMGELSAENSKNLTMTDIYLMLNMPTRLKFEYEFVKEESGSTDDKPRNESKLLHKLLALASTEFTDIRKPRRSISVGTVTSPPRFNMMPGNNTTPPSKASFISQLSKSPGTPRGGRNATSNGLMRVNSRPVGKPTGTGNAKDKDNGVFLKPAVPSSQQQHSASMESSTTAAEKLFMAQIESLQKQPFLKPNNRRGRKPLVVQRTLLPRPLCEHKGPTRHMMSMSKTGQFTPVQLGIPDSVSQKTIVRPVPIAPGPASRGLPSSSASSKASMPSSSDRTNSPILAYAASPIGSPGQSMVASPLNASSPVSSLAMATPTSLLPGGVAPMNEIEAASAAAGIDTTLRPSPPEHTHPPTASPLPMDTTSCIAHAGPAKTPMLNPSPQIIDDTMEIVSVTPSTSFDTSETGGALDTVGTVGQTFSIPAPNLSSLLDISLPSSAAAGAGDSLMDIPIGSASFTGFNQQLSPNTSNPSVMLPSMSPVRESGTTTPPLHLTSPSSSPFKLNSLSLDNQWLNGENADISYSSILATLESPEKKDRHGSGSLTIPQPSLISESSRDSTISKDVDAHLQFMMNENSVDYVAKFADLAAHITAQQEAQKETTVSH</sequence>
<evidence type="ECO:0008006" key="6">
    <source>
        <dbReference type="Google" id="ProtNLM"/>
    </source>
</evidence>
<proteinExistence type="predicted"/>
<feature type="compositionally biased region" description="Polar residues" evidence="3">
    <location>
        <begin position="617"/>
        <end position="651"/>
    </location>
</feature>
<keyword evidence="2" id="KW-0539">Nucleus</keyword>
<dbReference type="InterPro" id="IPR009057">
    <property type="entry name" value="Homeodomain-like_sf"/>
</dbReference>
<dbReference type="EnsemblMetazoa" id="XM_038199589.1">
    <property type="protein sequence ID" value="XP_038055517.1"/>
    <property type="gene ID" value="LOC119727627"/>
</dbReference>
<dbReference type="InterPro" id="IPR055315">
    <property type="entry name" value="Cramped-like"/>
</dbReference>
<protein>
    <recommendedName>
        <fullName evidence="6">Protein cramped-like</fullName>
    </recommendedName>
</protein>
<dbReference type="GO" id="GO:0005634">
    <property type="term" value="C:nucleus"/>
    <property type="evidence" value="ECO:0007669"/>
    <property type="project" value="TreeGrafter"/>
</dbReference>
<feature type="compositionally biased region" description="Low complexity" evidence="3">
    <location>
        <begin position="1027"/>
        <end position="1040"/>
    </location>
</feature>
<accession>A0A913ZVE2</accession>
<feature type="compositionally biased region" description="Basic and acidic residues" evidence="3">
    <location>
        <begin position="478"/>
        <end position="515"/>
    </location>
</feature>
<dbReference type="RefSeq" id="XP_038055517.1">
    <property type="nucleotide sequence ID" value="XM_038199589.1"/>
</dbReference>
<dbReference type="GO" id="GO:0007389">
    <property type="term" value="P:pattern specification process"/>
    <property type="evidence" value="ECO:0007669"/>
    <property type="project" value="TreeGrafter"/>
</dbReference>
<evidence type="ECO:0000313" key="5">
    <source>
        <dbReference type="Proteomes" id="UP000887568"/>
    </source>
</evidence>
<dbReference type="Proteomes" id="UP000887568">
    <property type="component" value="Unplaced"/>
</dbReference>
<keyword evidence="5" id="KW-1185">Reference proteome</keyword>
<feature type="region of interest" description="Disordered" evidence="3">
    <location>
        <begin position="791"/>
        <end position="822"/>
    </location>
</feature>
<evidence type="ECO:0000256" key="2">
    <source>
        <dbReference type="ARBA" id="ARBA00023242"/>
    </source>
</evidence>
<name>A0A913ZVE2_PATMI</name>
<feature type="compositionally biased region" description="Basic and acidic residues" evidence="3">
    <location>
        <begin position="37"/>
        <end position="51"/>
    </location>
</feature>
<dbReference type="OrthoDB" id="515799at2759"/>
<dbReference type="Gene3D" id="1.10.10.60">
    <property type="entry name" value="Homeodomain-like"/>
    <property type="match status" value="1"/>
</dbReference>
<dbReference type="SUPFAM" id="SSF46689">
    <property type="entry name" value="Homeodomain-like"/>
    <property type="match status" value="1"/>
</dbReference>
<dbReference type="OMA" id="YLMMGCP"/>
<feature type="compositionally biased region" description="Polar residues" evidence="3">
    <location>
        <begin position="1082"/>
        <end position="1094"/>
    </location>
</feature>
<feature type="compositionally biased region" description="Polar residues" evidence="3">
    <location>
        <begin position="23"/>
        <end position="36"/>
    </location>
</feature>
<dbReference type="PANTHER" id="PTHR21677">
    <property type="entry name" value="CRAMPED PROTEIN"/>
    <property type="match status" value="1"/>
</dbReference>
<dbReference type="GeneID" id="119727627"/>